<dbReference type="EMBL" id="ML993634">
    <property type="protein sequence ID" value="KAF2159689.1"/>
    <property type="molecule type" value="Genomic_DNA"/>
</dbReference>
<evidence type="ECO:0000313" key="3">
    <source>
        <dbReference type="Proteomes" id="UP000799537"/>
    </source>
</evidence>
<reference evidence="2" key="1">
    <citation type="journal article" date="2020" name="Stud. Mycol.">
        <title>101 Dothideomycetes genomes: a test case for predicting lifestyles and emergence of pathogens.</title>
        <authorList>
            <person name="Haridas S."/>
            <person name="Albert R."/>
            <person name="Binder M."/>
            <person name="Bloem J."/>
            <person name="Labutti K."/>
            <person name="Salamov A."/>
            <person name="Andreopoulos B."/>
            <person name="Baker S."/>
            <person name="Barry K."/>
            <person name="Bills G."/>
            <person name="Bluhm B."/>
            <person name="Cannon C."/>
            <person name="Castanera R."/>
            <person name="Culley D."/>
            <person name="Daum C."/>
            <person name="Ezra D."/>
            <person name="Gonzalez J."/>
            <person name="Henrissat B."/>
            <person name="Kuo A."/>
            <person name="Liang C."/>
            <person name="Lipzen A."/>
            <person name="Lutzoni F."/>
            <person name="Magnuson J."/>
            <person name="Mondo S."/>
            <person name="Nolan M."/>
            <person name="Ohm R."/>
            <person name="Pangilinan J."/>
            <person name="Park H.-J."/>
            <person name="Ramirez L."/>
            <person name="Alfaro M."/>
            <person name="Sun H."/>
            <person name="Tritt A."/>
            <person name="Yoshinaga Y."/>
            <person name="Zwiers L.-H."/>
            <person name="Turgeon B."/>
            <person name="Goodwin S."/>
            <person name="Spatafora J."/>
            <person name="Crous P."/>
            <person name="Grigoriev I."/>
        </authorList>
    </citation>
    <scope>NUCLEOTIDE SEQUENCE</scope>
    <source>
        <strain evidence="2">ATCC 36951</strain>
    </source>
</reference>
<dbReference type="RefSeq" id="XP_033660578.1">
    <property type="nucleotide sequence ID" value="XM_033809653.1"/>
</dbReference>
<keyword evidence="1" id="KW-0175">Coiled coil</keyword>
<feature type="coiled-coil region" evidence="1">
    <location>
        <begin position="9"/>
        <end position="36"/>
    </location>
</feature>
<keyword evidence="3" id="KW-1185">Reference proteome</keyword>
<dbReference type="GeneID" id="54562925"/>
<name>A0A6A6C1I8_ZASCE</name>
<accession>A0A6A6C1I8</accession>
<dbReference type="Proteomes" id="UP000799537">
    <property type="component" value="Unassembled WGS sequence"/>
</dbReference>
<sequence length="111" mass="13218">MSASEDSQADRHYERLEETRRRAIKIENEINRALGQAKSREGLEEALTIALQFQSVLIELNRREAERCYQEVHVDKLIKLEAQKQLKRLQKEELVQGVERRKQLKKQEPRH</sequence>
<proteinExistence type="predicted"/>
<gene>
    <name evidence="2" type="ORF">M409DRAFT_29851</name>
</gene>
<dbReference type="AlphaFoldDB" id="A0A6A6C1I8"/>
<evidence type="ECO:0000313" key="2">
    <source>
        <dbReference type="EMBL" id="KAF2159689.1"/>
    </source>
</evidence>
<protein>
    <submittedName>
        <fullName evidence="2">Uncharacterized protein</fullName>
    </submittedName>
</protein>
<organism evidence="2 3">
    <name type="scientific">Zasmidium cellare ATCC 36951</name>
    <dbReference type="NCBI Taxonomy" id="1080233"/>
    <lineage>
        <taxon>Eukaryota</taxon>
        <taxon>Fungi</taxon>
        <taxon>Dikarya</taxon>
        <taxon>Ascomycota</taxon>
        <taxon>Pezizomycotina</taxon>
        <taxon>Dothideomycetes</taxon>
        <taxon>Dothideomycetidae</taxon>
        <taxon>Mycosphaerellales</taxon>
        <taxon>Mycosphaerellaceae</taxon>
        <taxon>Zasmidium</taxon>
    </lineage>
</organism>
<evidence type="ECO:0000256" key="1">
    <source>
        <dbReference type="SAM" id="Coils"/>
    </source>
</evidence>